<proteinExistence type="predicted"/>
<organism evidence="1 2">
    <name type="scientific">Pseudoglutamicibacter albus DNF00011</name>
    <dbReference type="NCBI Taxonomy" id="1401063"/>
    <lineage>
        <taxon>Bacteria</taxon>
        <taxon>Bacillati</taxon>
        <taxon>Actinomycetota</taxon>
        <taxon>Actinomycetes</taxon>
        <taxon>Micrococcales</taxon>
        <taxon>Micrococcaceae</taxon>
        <taxon>Pseudoglutamicibacter</taxon>
    </lineage>
</organism>
<accession>A0A096AI74</accession>
<reference evidence="1 2" key="1">
    <citation type="submission" date="2014-07" db="EMBL/GenBank/DDBJ databases">
        <authorList>
            <person name="McCorrison J."/>
            <person name="Sanka R."/>
            <person name="Torralba M."/>
            <person name="Gillis M."/>
            <person name="Haft D.H."/>
            <person name="Methe B."/>
            <person name="Sutton G."/>
            <person name="Nelson K.E."/>
        </authorList>
    </citation>
    <scope>NUCLEOTIDE SEQUENCE [LARGE SCALE GENOMIC DNA]</scope>
    <source>
        <strain evidence="1 2">DNF00011</strain>
    </source>
</reference>
<comment type="caution">
    <text evidence="1">The sequence shown here is derived from an EMBL/GenBank/DDBJ whole genome shotgun (WGS) entry which is preliminary data.</text>
</comment>
<evidence type="ECO:0000313" key="2">
    <source>
        <dbReference type="Proteomes" id="UP000053528"/>
    </source>
</evidence>
<gene>
    <name evidence="1" type="ORF">HMPREF2128_04490</name>
</gene>
<protein>
    <submittedName>
        <fullName evidence="1">Uncharacterized protein</fullName>
    </submittedName>
</protein>
<evidence type="ECO:0000313" key="1">
    <source>
        <dbReference type="EMBL" id="KGF20689.1"/>
    </source>
</evidence>
<dbReference type="EMBL" id="JRNH01000012">
    <property type="protein sequence ID" value="KGF20689.1"/>
    <property type="molecule type" value="Genomic_DNA"/>
</dbReference>
<sequence length="65" mass="7139">MQRAFRFVSESNYKFLSDLFGALHSANQISLTTMHPTVGSLAVSLAISAMDAPTIFTLKGKLCRF</sequence>
<dbReference type="Proteomes" id="UP000053528">
    <property type="component" value="Unassembled WGS sequence"/>
</dbReference>
<name>A0A096AI74_9MICC</name>
<dbReference type="AlphaFoldDB" id="A0A096AI74"/>